<dbReference type="KEGG" id="bav:BAV0758"/>
<accession>Q2KWU7</accession>
<dbReference type="AlphaFoldDB" id="Q2KWU7"/>
<dbReference type="GeneID" id="92936059"/>
<proteinExistence type="predicted"/>
<dbReference type="HOGENOM" id="CLU_2477172_0_0_4"/>
<dbReference type="EMBL" id="AM167904">
    <property type="protein sequence ID" value="CAJ48371.1"/>
    <property type="molecule type" value="Genomic_DNA"/>
</dbReference>
<dbReference type="OrthoDB" id="8638832at2"/>
<organism evidence="1 2">
    <name type="scientific">Bordetella avium (strain 197N)</name>
    <dbReference type="NCBI Taxonomy" id="360910"/>
    <lineage>
        <taxon>Bacteria</taxon>
        <taxon>Pseudomonadati</taxon>
        <taxon>Pseudomonadota</taxon>
        <taxon>Betaproteobacteria</taxon>
        <taxon>Burkholderiales</taxon>
        <taxon>Alcaligenaceae</taxon>
        <taxon>Bordetella</taxon>
    </lineage>
</organism>
<name>Q2KWU7_BORA1</name>
<evidence type="ECO:0000313" key="2">
    <source>
        <dbReference type="Proteomes" id="UP000001977"/>
    </source>
</evidence>
<reference evidence="1 2" key="1">
    <citation type="journal article" date="2006" name="J. Bacteriol.">
        <title>Comparison of the genome sequence of the poultry pathogen Bordetella avium with those of B. bronchiseptica, B. pertussis, and B. parapertussis reveals extensive diversity in surface structures associated with host interaction.</title>
        <authorList>
            <person name="Sebaihia M."/>
            <person name="Preston A."/>
            <person name="Maskell D.J."/>
            <person name="Kuzmiak H."/>
            <person name="Connell T.D."/>
            <person name="King N.D."/>
            <person name="Orndorff P.E."/>
            <person name="Miyamoto D.M."/>
            <person name="Thomson N.R."/>
            <person name="Harris D."/>
            <person name="Goble A."/>
            <person name="Lord A."/>
            <person name="Murphy L."/>
            <person name="Quail M.A."/>
            <person name="Rutter S."/>
            <person name="Squares R."/>
            <person name="Squares S."/>
            <person name="Woodward J."/>
            <person name="Parkhill J."/>
            <person name="Temple L.M."/>
        </authorList>
    </citation>
    <scope>NUCLEOTIDE SEQUENCE [LARGE SCALE GENOMIC DNA]</scope>
    <source>
        <strain evidence="1 2">197N</strain>
    </source>
</reference>
<gene>
    <name evidence="1" type="ordered locus">BAV0758</name>
</gene>
<dbReference type="RefSeq" id="WP_012416454.1">
    <property type="nucleotide sequence ID" value="NC_010645.1"/>
</dbReference>
<sequence>MSDSTQPTGPSAEQQTALGDLALNAAHIALFAMRQQKPQEALGVLDDVADSLLQYLTKTLDWPQDAKAGAKKRVTETLQLALAVTKGAKL</sequence>
<dbReference type="Proteomes" id="UP000001977">
    <property type="component" value="Chromosome"/>
</dbReference>
<evidence type="ECO:0000313" key="1">
    <source>
        <dbReference type="EMBL" id="CAJ48371.1"/>
    </source>
</evidence>
<keyword evidence="2" id="KW-1185">Reference proteome</keyword>
<protein>
    <submittedName>
        <fullName evidence="1">Uncharacterized protein</fullName>
    </submittedName>
</protein>